<keyword evidence="5" id="KW-0732">Signal</keyword>
<dbReference type="InterPro" id="IPR038466">
    <property type="entry name" value="S8_pro-domain_sf"/>
</dbReference>
<evidence type="ECO:0000259" key="6">
    <source>
        <dbReference type="Pfam" id="PF16470"/>
    </source>
</evidence>
<dbReference type="GO" id="GO:0000139">
    <property type="term" value="C:Golgi membrane"/>
    <property type="evidence" value="ECO:0007669"/>
    <property type="project" value="TreeGrafter"/>
</dbReference>
<dbReference type="GO" id="GO:0004252">
    <property type="term" value="F:serine-type endopeptidase activity"/>
    <property type="evidence" value="ECO:0007669"/>
    <property type="project" value="TreeGrafter"/>
</dbReference>
<keyword evidence="4" id="KW-1015">Disulfide bond</keyword>
<feature type="non-terminal residue" evidence="7">
    <location>
        <position position="76"/>
    </location>
</feature>
<evidence type="ECO:0000256" key="1">
    <source>
        <dbReference type="ARBA" id="ARBA00022670"/>
    </source>
</evidence>
<name>A0A087TWZ6_STEMI</name>
<dbReference type="STRING" id="407821.A0A087TWZ6"/>
<sequence length="76" mass="8873">MLFYQFYLTLFLLTIFKCLNCEVGLHTNEFAVHLHGGNEIASEIAKKYGFVNRGQIGSLKDYYLFEHHEVEKRSIS</sequence>
<feature type="domain" description="Peptidase S8 pro-domain" evidence="6">
    <location>
        <begin position="29"/>
        <end position="75"/>
    </location>
</feature>
<keyword evidence="8" id="KW-1185">Reference proteome</keyword>
<feature type="signal peptide" evidence="5">
    <location>
        <begin position="1"/>
        <end position="21"/>
    </location>
</feature>
<gene>
    <name evidence="7" type="ORF">X975_02181</name>
</gene>
<evidence type="ECO:0000256" key="5">
    <source>
        <dbReference type="SAM" id="SignalP"/>
    </source>
</evidence>
<dbReference type="Pfam" id="PF16470">
    <property type="entry name" value="S8_pro-domain"/>
    <property type="match status" value="1"/>
</dbReference>
<feature type="chain" id="PRO_5001830090" evidence="5">
    <location>
        <begin position="22"/>
        <end position="76"/>
    </location>
</feature>
<evidence type="ECO:0000313" key="7">
    <source>
        <dbReference type="EMBL" id="KFM69635.1"/>
    </source>
</evidence>
<accession>A0A087TWZ6</accession>
<keyword evidence="1 7" id="KW-0645">Protease</keyword>
<dbReference type="Proteomes" id="UP000054359">
    <property type="component" value="Unassembled WGS sequence"/>
</dbReference>
<dbReference type="PANTHER" id="PTHR42884">
    <property type="entry name" value="PROPROTEIN CONVERTASE SUBTILISIN/KEXIN-RELATED"/>
    <property type="match status" value="1"/>
</dbReference>
<keyword evidence="2" id="KW-0378">Hydrolase</keyword>
<dbReference type="EMBL" id="KK117127">
    <property type="protein sequence ID" value="KFM69635.1"/>
    <property type="molecule type" value="Genomic_DNA"/>
</dbReference>
<protein>
    <submittedName>
        <fullName evidence="7">Furin-like protease 2</fullName>
    </submittedName>
</protein>
<evidence type="ECO:0000256" key="2">
    <source>
        <dbReference type="ARBA" id="ARBA00022801"/>
    </source>
</evidence>
<dbReference type="Gene3D" id="3.30.70.850">
    <property type="entry name" value="Peptidase S8, pro-domain"/>
    <property type="match status" value="1"/>
</dbReference>
<dbReference type="SUPFAM" id="SSF54897">
    <property type="entry name" value="Protease propeptides/inhibitors"/>
    <property type="match status" value="1"/>
</dbReference>
<dbReference type="OMA" id="NCEVGLH"/>
<reference evidence="7 8" key="1">
    <citation type="submission" date="2013-11" db="EMBL/GenBank/DDBJ databases">
        <title>Genome sequencing of Stegodyphus mimosarum.</title>
        <authorList>
            <person name="Bechsgaard J."/>
        </authorList>
    </citation>
    <scope>NUCLEOTIDE SEQUENCE [LARGE SCALE GENOMIC DNA]</scope>
</reference>
<dbReference type="GO" id="GO:0005802">
    <property type="term" value="C:trans-Golgi network"/>
    <property type="evidence" value="ECO:0007669"/>
    <property type="project" value="TreeGrafter"/>
</dbReference>
<dbReference type="GO" id="GO:0016485">
    <property type="term" value="P:protein processing"/>
    <property type="evidence" value="ECO:0007669"/>
    <property type="project" value="TreeGrafter"/>
</dbReference>
<keyword evidence="3" id="KW-0720">Serine protease</keyword>
<evidence type="ECO:0000313" key="8">
    <source>
        <dbReference type="Proteomes" id="UP000054359"/>
    </source>
</evidence>
<dbReference type="InterPro" id="IPR032815">
    <property type="entry name" value="S8_pro-domain"/>
</dbReference>
<dbReference type="OrthoDB" id="6156546at2759"/>
<evidence type="ECO:0000256" key="4">
    <source>
        <dbReference type="ARBA" id="ARBA00023157"/>
    </source>
</evidence>
<evidence type="ECO:0000256" key="3">
    <source>
        <dbReference type="ARBA" id="ARBA00022825"/>
    </source>
</evidence>
<dbReference type="AlphaFoldDB" id="A0A087TWZ6"/>
<organism evidence="7 8">
    <name type="scientific">Stegodyphus mimosarum</name>
    <name type="common">African social velvet spider</name>
    <dbReference type="NCBI Taxonomy" id="407821"/>
    <lineage>
        <taxon>Eukaryota</taxon>
        <taxon>Metazoa</taxon>
        <taxon>Ecdysozoa</taxon>
        <taxon>Arthropoda</taxon>
        <taxon>Chelicerata</taxon>
        <taxon>Arachnida</taxon>
        <taxon>Araneae</taxon>
        <taxon>Araneomorphae</taxon>
        <taxon>Entelegynae</taxon>
        <taxon>Eresoidea</taxon>
        <taxon>Eresidae</taxon>
        <taxon>Stegodyphus</taxon>
    </lineage>
</organism>
<dbReference type="PANTHER" id="PTHR42884:SF23">
    <property type="entry name" value="FURIN-LIKE PROTEASE 2"/>
    <property type="match status" value="1"/>
</dbReference>
<proteinExistence type="predicted"/>